<organism evidence="2 3">
    <name type="scientific">Flavivirga aquatica</name>
    <dbReference type="NCBI Taxonomy" id="1849968"/>
    <lineage>
        <taxon>Bacteria</taxon>
        <taxon>Pseudomonadati</taxon>
        <taxon>Bacteroidota</taxon>
        <taxon>Flavobacteriia</taxon>
        <taxon>Flavobacteriales</taxon>
        <taxon>Flavobacteriaceae</taxon>
        <taxon>Flavivirga</taxon>
    </lineage>
</organism>
<keyword evidence="1" id="KW-1133">Transmembrane helix</keyword>
<reference evidence="2 3" key="1">
    <citation type="submission" date="2016-05" db="EMBL/GenBank/DDBJ databases">
        <title>Draft Genome Sequence of Algibacter sp. Strain SK-16 Isolated from the Surface Water of Aburatsubo Inlet.</title>
        <authorList>
            <person name="Wong S.-K."/>
            <person name="Yoshizawa S."/>
            <person name="Nakajima Y."/>
            <person name="Ogura Y."/>
            <person name="Tetsuya H."/>
            <person name="Hamasaki K."/>
        </authorList>
    </citation>
    <scope>NUCLEOTIDE SEQUENCE [LARGE SCALE GENOMIC DNA]</scope>
    <source>
        <strain evidence="2 3">SK-16</strain>
    </source>
</reference>
<proteinExistence type="predicted"/>
<evidence type="ECO:0000256" key="1">
    <source>
        <dbReference type="SAM" id="Phobius"/>
    </source>
</evidence>
<accession>A0A1E5SHP7</accession>
<feature type="transmembrane region" description="Helical" evidence="1">
    <location>
        <begin position="117"/>
        <end position="139"/>
    </location>
</feature>
<dbReference type="OrthoDB" id="1449236at2"/>
<feature type="transmembrane region" description="Helical" evidence="1">
    <location>
        <begin position="44"/>
        <end position="67"/>
    </location>
</feature>
<dbReference type="STRING" id="1849968.A8C32_05510"/>
<evidence type="ECO:0000313" key="3">
    <source>
        <dbReference type="Proteomes" id="UP000095713"/>
    </source>
</evidence>
<keyword evidence="1" id="KW-0812">Transmembrane</keyword>
<protein>
    <recommendedName>
        <fullName evidence="4">DUF2975 domain-containing protein</fullName>
    </recommendedName>
</protein>
<dbReference type="RefSeq" id="WP_069831343.1">
    <property type="nucleotide sequence ID" value="NZ_MDJD01000054.1"/>
</dbReference>
<name>A0A1E5SHP7_9FLAO</name>
<dbReference type="EMBL" id="MDJD01000054">
    <property type="protein sequence ID" value="OEJ98657.1"/>
    <property type="molecule type" value="Genomic_DNA"/>
</dbReference>
<dbReference type="AlphaFoldDB" id="A0A1E5SHP7"/>
<sequence>MKKIKLLYRFLILINTLLIILLITCLIILVIPDFMYSKAYDDKVFGMFNHFIIFMRGIILFIGLAQVQRGLKAVIKQGFFNATSEVKFRKGGLFIIIFGVLGAIYNTCVRAELKLDIFINNYIHYFFIILVGLGLYMLVDFIKNGGKLKEENDLTI</sequence>
<evidence type="ECO:0008006" key="4">
    <source>
        <dbReference type="Google" id="ProtNLM"/>
    </source>
</evidence>
<feature type="transmembrane region" description="Helical" evidence="1">
    <location>
        <begin position="7"/>
        <end position="32"/>
    </location>
</feature>
<comment type="caution">
    <text evidence="2">The sequence shown here is derived from an EMBL/GenBank/DDBJ whole genome shotgun (WGS) entry which is preliminary data.</text>
</comment>
<dbReference type="Proteomes" id="UP000095713">
    <property type="component" value="Unassembled WGS sequence"/>
</dbReference>
<keyword evidence="1" id="KW-0472">Membrane</keyword>
<evidence type="ECO:0000313" key="2">
    <source>
        <dbReference type="EMBL" id="OEJ98657.1"/>
    </source>
</evidence>
<keyword evidence="3" id="KW-1185">Reference proteome</keyword>
<gene>
    <name evidence="2" type="ORF">A8C32_05510</name>
</gene>
<feature type="transmembrane region" description="Helical" evidence="1">
    <location>
        <begin position="88"/>
        <end position="105"/>
    </location>
</feature>